<gene>
    <name evidence="1" type="ORF">J1605_015107</name>
</gene>
<proteinExistence type="predicted"/>
<accession>A0AB34GAJ0</accession>
<evidence type="ECO:0000313" key="1">
    <source>
        <dbReference type="EMBL" id="KAJ8776816.1"/>
    </source>
</evidence>
<name>A0AB34GAJ0_ESCRO</name>
<keyword evidence="2" id="KW-1185">Reference proteome</keyword>
<reference evidence="1 2" key="1">
    <citation type="submission" date="2022-11" db="EMBL/GenBank/DDBJ databases">
        <title>Whole genome sequence of Eschrichtius robustus ER-17-0199.</title>
        <authorList>
            <person name="Bruniche-Olsen A."/>
            <person name="Black A.N."/>
            <person name="Fields C.J."/>
            <person name="Walden K."/>
            <person name="Dewoody J.A."/>
        </authorList>
    </citation>
    <scope>NUCLEOTIDE SEQUENCE [LARGE SCALE GENOMIC DNA]</scope>
    <source>
        <strain evidence="1">ER-17-0199</strain>
        <tissue evidence="1">Blubber</tissue>
    </source>
</reference>
<dbReference type="AlphaFoldDB" id="A0AB34GAJ0"/>
<organism evidence="1 2">
    <name type="scientific">Eschrichtius robustus</name>
    <name type="common">California gray whale</name>
    <name type="synonym">Eschrichtius gibbosus</name>
    <dbReference type="NCBI Taxonomy" id="9764"/>
    <lineage>
        <taxon>Eukaryota</taxon>
        <taxon>Metazoa</taxon>
        <taxon>Chordata</taxon>
        <taxon>Craniata</taxon>
        <taxon>Vertebrata</taxon>
        <taxon>Euteleostomi</taxon>
        <taxon>Mammalia</taxon>
        <taxon>Eutheria</taxon>
        <taxon>Laurasiatheria</taxon>
        <taxon>Artiodactyla</taxon>
        <taxon>Whippomorpha</taxon>
        <taxon>Cetacea</taxon>
        <taxon>Mysticeti</taxon>
        <taxon>Eschrichtiidae</taxon>
        <taxon>Eschrichtius</taxon>
    </lineage>
</organism>
<sequence length="95" mass="10393">MIPNRALLALPTKSEATLSSFLMTSQTFPESAASRTTTPIVSYICPDPCGWATTAAQWHLCFCPVHPLYPKSLETMPGRGQMVPQACARSHREVT</sequence>
<dbReference type="Proteomes" id="UP001159641">
    <property type="component" value="Unassembled WGS sequence"/>
</dbReference>
<dbReference type="EMBL" id="JAIQCJ010002347">
    <property type="protein sequence ID" value="KAJ8776816.1"/>
    <property type="molecule type" value="Genomic_DNA"/>
</dbReference>
<comment type="caution">
    <text evidence="1">The sequence shown here is derived from an EMBL/GenBank/DDBJ whole genome shotgun (WGS) entry which is preliminary data.</text>
</comment>
<evidence type="ECO:0000313" key="2">
    <source>
        <dbReference type="Proteomes" id="UP001159641"/>
    </source>
</evidence>
<protein>
    <submittedName>
        <fullName evidence="1">Uncharacterized protein</fullName>
    </submittedName>
</protein>